<reference evidence="2 3" key="1">
    <citation type="submission" date="2020-03" db="EMBL/GenBank/DDBJ databases">
        <title>Genomic Encyclopedia of Type Strains, Phase IV (KMG-IV): sequencing the most valuable type-strain genomes for metagenomic binning, comparative biology and taxonomic classification.</title>
        <authorList>
            <person name="Goeker M."/>
        </authorList>
    </citation>
    <scope>NUCLEOTIDE SEQUENCE [LARGE SCALE GENOMIC DNA]</scope>
    <source>
        <strain evidence="2 3">DSM 4736</strain>
    </source>
</reference>
<organism evidence="2 3">
    <name type="scientific">Brevundimonas alba</name>
    <dbReference type="NCBI Taxonomy" id="74314"/>
    <lineage>
        <taxon>Bacteria</taxon>
        <taxon>Pseudomonadati</taxon>
        <taxon>Pseudomonadota</taxon>
        <taxon>Alphaproteobacteria</taxon>
        <taxon>Caulobacterales</taxon>
        <taxon>Caulobacteraceae</taxon>
        <taxon>Brevundimonas</taxon>
    </lineage>
</organism>
<feature type="chain" id="PRO_5031132835" evidence="1">
    <location>
        <begin position="21"/>
        <end position="135"/>
    </location>
</feature>
<evidence type="ECO:0000313" key="2">
    <source>
        <dbReference type="EMBL" id="NJC41401.1"/>
    </source>
</evidence>
<accession>A0A7X5YLJ8</accession>
<comment type="caution">
    <text evidence="2">The sequence shown here is derived from an EMBL/GenBank/DDBJ whole genome shotgun (WGS) entry which is preliminary data.</text>
</comment>
<feature type="signal peptide" evidence="1">
    <location>
        <begin position="1"/>
        <end position="20"/>
    </location>
</feature>
<name>A0A7X5YLJ8_9CAUL</name>
<protein>
    <submittedName>
        <fullName evidence="2">Uncharacterized protein (DUF2141 family)</fullName>
    </submittedName>
</protein>
<dbReference type="RefSeq" id="WP_168046491.1">
    <property type="nucleotide sequence ID" value="NZ_JAATJM010000001.1"/>
</dbReference>
<gene>
    <name evidence="2" type="ORF">GGQ87_001659</name>
</gene>
<dbReference type="Proteomes" id="UP000587415">
    <property type="component" value="Unassembled WGS sequence"/>
</dbReference>
<keyword evidence="3" id="KW-1185">Reference proteome</keyword>
<dbReference type="EMBL" id="JAATJM010000001">
    <property type="protein sequence ID" value="NJC41401.1"/>
    <property type="molecule type" value="Genomic_DNA"/>
</dbReference>
<evidence type="ECO:0000256" key="1">
    <source>
        <dbReference type="SAM" id="SignalP"/>
    </source>
</evidence>
<sequence length="135" mass="14101">MKTLLLALTALALTSGAAAAGTVTVHLTGVEARPGPIMASLNTRDQFLRAAPAYTATAAATAGGVTLTFENVTPGDYALMVMHDLNANDQFDFGTDGWSVSNSAHQLMGPPVFDDHKFSVTAAPVTLNETLRYGF</sequence>
<dbReference type="Pfam" id="PF09912">
    <property type="entry name" value="DUF2141"/>
    <property type="match status" value="1"/>
</dbReference>
<dbReference type="AlphaFoldDB" id="A0A7X5YLJ8"/>
<dbReference type="InterPro" id="IPR018673">
    <property type="entry name" value="DUF2141"/>
</dbReference>
<proteinExistence type="predicted"/>
<evidence type="ECO:0000313" key="3">
    <source>
        <dbReference type="Proteomes" id="UP000587415"/>
    </source>
</evidence>
<keyword evidence="1" id="KW-0732">Signal</keyword>